<dbReference type="Proteomes" id="UP000067206">
    <property type="component" value="Chromosome"/>
</dbReference>
<dbReference type="PATRIC" id="fig|1682.24.peg.397"/>
<sequence>MAPECYMLYNVSIMVNLRGALTSRDVRLLKNQIDKLDSLPENCWFVILNAMGADLQPYESQLIHL</sequence>
<protein>
    <submittedName>
        <fullName evidence="1">Putative amylosucrase</fullName>
    </submittedName>
</protein>
<proteinExistence type="predicted"/>
<evidence type="ECO:0000313" key="2">
    <source>
        <dbReference type="Proteomes" id="UP000067206"/>
    </source>
</evidence>
<dbReference type="RefSeq" id="WP_237672271.1">
    <property type="nucleotide sequence ID" value="NZ_CP166499.1"/>
</dbReference>
<evidence type="ECO:0000313" key="1">
    <source>
        <dbReference type="EMBL" id="ALE08475.1"/>
    </source>
</evidence>
<gene>
    <name evidence="1" type="ORF">RY67_407</name>
</gene>
<name>A0A0M3T5U5_BIFLI</name>
<reference evidence="1 2" key="1">
    <citation type="submission" date="2014-12" db="EMBL/GenBank/DDBJ databases">
        <title>Complete genome sequence of Bifidobacterium longum subsp. infantis BT1.</title>
        <authorList>
            <person name="Kim J.F."/>
            <person name="Kwak M.-J."/>
        </authorList>
    </citation>
    <scope>NUCLEOTIDE SEQUENCE [LARGE SCALE GENOMIC DNA]</scope>
    <source>
        <strain evidence="1 2">BT1</strain>
    </source>
</reference>
<dbReference type="AlphaFoldDB" id="A0A0M3T5U5"/>
<organism evidence="1 2">
    <name type="scientific">Bifidobacterium longum subsp. infantis</name>
    <dbReference type="NCBI Taxonomy" id="1682"/>
    <lineage>
        <taxon>Bacteria</taxon>
        <taxon>Bacillati</taxon>
        <taxon>Actinomycetota</taxon>
        <taxon>Actinomycetes</taxon>
        <taxon>Bifidobacteriales</taxon>
        <taxon>Bifidobacteriaceae</taxon>
        <taxon>Bifidobacterium</taxon>
    </lineage>
</organism>
<dbReference type="Gene3D" id="3.20.20.80">
    <property type="entry name" value="Glycosidases"/>
    <property type="match status" value="1"/>
</dbReference>
<accession>A0A0M3T5U5</accession>
<dbReference type="EMBL" id="CP010411">
    <property type="protein sequence ID" value="ALE08475.1"/>
    <property type="molecule type" value="Genomic_DNA"/>
</dbReference>